<organism evidence="1 2">
    <name type="scientific">Nocardioides dubius</name>
    <dbReference type="NCBI Taxonomy" id="317019"/>
    <lineage>
        <taxon>Bacteria</taxon>
        <taxon>Bacillati</taxon>
        <taxon>Actinomycetota</taxon>
        <taxon>Actinomycetes</taxon>
        <taxon>Propionibacteriales</taxon>
        <taxon>Nocardioidaceae</taxon>
        <taxon>Nocardioides</taxon>
    </lineage>
</organism>
<dbReference type="Proteomes" id="UP001501581">
    <property type="component" value="Unassembled WGS sequence"/>
</dbReference>
<name>A0ABN1TNE9_9ACTN</name>
<accession>A0ABN1TNE9</accession>
<comment type="caution">
    <text evidence="1">The sequence shown here is derived from an EMBL/GenBank/DDBJ whole genome shotgun (WGS) entry which is preliminary data.</text>
</comment>
<proteinExistence type="predicted"/>
<reference evidence="1 2" key="1">
    <citation type="journal article" date="2019" name="Int. J. Syst. Evol. Microbiol.">
        <title>The Global Catalogue of Microorganisms (GCM) 10K type strain sequencing project: providing services to taxonomists for standard genome sequencing and annotation.</title>
        <authorList>
            <consortium name="The Broad Institute Genomics Platform"/>
            <consortium name="The Broad Institute Genome Sequencing Center for Infectious Disease"/>
            <person name="Wu L."/>
            <person name="Ma J."/>
        </authorList>
    </citation>
    <scope>NUCLEOTIDE SEQUENCE [LARGE SCALE GENOMIC DNA]</scope>
    <source>
        <strain evidence="1 2">JCM 13008</strain>
    </source>
</reference>
<keyword evidence="2" id="KW-1185">Reference proteome</keyword>
<evidence type="ECO:0008006" key="3">
    <source>
        <dbReference type="Google" id="ProtNLM"/>
    </source>
</evidence>
<evidence type="ECO:0000313" key="1">
    <source>
        <dbReference type="EMBL" id="GAA1095479.1"/>
    </source>
</evidence>
<dbReference type="EMBL" id="BAAALG010000003">
    <property type="protein sequence ID" value="GAA1095479.1"/>
    <property type="molecule type" value="Genomic_DNA"/>
</dbReference>
<protein>
    <recommendedName>
        <fullName evidence="3">PASTA domain-containing protein</fullName>
    </recommendedName>
</protein>
<gene>
    <name evidence="1" type="ORF">GCM10009668_09440</name>
</gene>
<evidence type="ECO:0000313" key="2">
    <source>
        <dbReference type="Proteomes" id="UP001501581"/>
    </source>
</evidence>
<sequence>MTVTLSVENMSRPIAPRLPYDDAVSPHEMFGDCQAAGAALGVAVTPDQVSPALAPPASQTDLRQVAVPASAAQLAGSLHLHLN</sequence>